<dbReference type="Gene3D" id="3.90.350.10">
    <property type="entry name" value="Transposase Inhibitor Protein From Tn5, Chain A, domain 1"/>
    <property type="match status" value="1"/>
</dbReference>
<name>A0A3B0Z4A3_9ZZZZ</name>
<dbReference type="AlphaFoldDB" id="A0A3B0Z4A3"/>
<dbReference type="PANTHER" id="PTHR37319:SF1">
    <property type="entry name" value="TRANSPOSASE TN5 DIMERISATION DOMAIN-CONTAINING PROTEIN"/>
    <property type="match status" value="1"/>
</dbReference>
<proteinExistence type="predicted"/>
<accession>A0A3B0Z4A3</accession>
<dbReference type="SUPFAM" id="SSF53098">
    <property type="entry name" value="Ribonuclease H-like"/>
    <property type="match status" value="1"/>
</dbReference>
<dbReference type="PANTHER" id="PTHR37319">
    <property type="entry name" value="TRANSPOSASE"/>
    <property type="match status" value="1"/>
</dbReference>
<dbReference type="InterPro" id="IPR047768">
    <property type="entry name" value="Tn5p-like"/>
</dbReference>
<organism evidence="1">
    <name type="scientific">hydrothermal vent metagenome</name>
    <dbReference type="NCBI Taxonomy" id="652676"/>
    <lineage>
        <taxon>unclassified sequences</taxon>
        <taxon>metagenomes</taxon>
        <taxon>ecological metagenomes</taxon>
    </lineage>
</organism>
<evidence type="ECO:0000313" key="1">
    <source>
        <dbReference type="EMBL" id="VAW82357.1"/>
    </source>
</evidence>
<dbReference type="InterPro" id="IPR012337">
    <property type="entry name" value="RNaseH-like_sf"/>
</dbReference>
<gene>
    <name evidence="1" type="ORF">MNBD_GAMMA12-959</name>
</gene>
<sequence length="176" mass="20199">MVTGVKRRPLIGFLNSHNIDYQDIIHAHVKMTAARSRQEVVLAIQDTTYYSYTSHPETKGLGILSRFKGKHKDDILTEGLCMHTTLGITPEGLPLGILDQDIYSRKELSVEKIARKKKSHNIALPIEEKESIRWLNSMKKTVDIFEGQNKQVVTIVDREADIYDLFQLADWMETIF</sequence>
<reference evidence="1" key="1">
    <citation type="submission" date="2018-06" db="EMBL/GenBank/DDBJ databases">
        <authorList>
            <person name="Zhirakovskaya E."/>
        </authorList>
    </citation>
    <scope>NUCLEOTIDE SEQUENCE</scope>
</reference>
<protein>
    <submittedName>
        <fullName evidence="1">Uncharacterized protein</fullName>
    </submittedName>
</protein>
<dbReference type="EMBL" id="UOFL01000241">
    <property type="protein sequence ID" value="VAW82357.1"/>
    <property type="molecule type" value="Genomic_DNA"/>
</dbReference>